<sequence>MAARQISVTRTIDAPAERIFDLLADPSKHQQIDGSGSIRALRAGGSQRLALGSTFGMDMRAGMPYRVTNRVVEFAEGELIAWRHFMGHRWRWRLRDTGSGGTEVTETFDYSTVPFVVGKMFELMGIPKSNRKAMEATLTRLAEVLAE</sequence>
<protein>
    <submittedName>
        <fullName evidence="1">Dimethyladenosine transferase</fullName>
    </submittedName>
</protein>
<dbReference type="InterPro" id="IPR019587">
    <property type="entry name" value="Polyketide_cyclase/dehydratase"/>
</dbReference>
<dbReference type="Pfam" id="PF10604">
    <property type="entry name" value="Polyketide_cyc2"/>
    <property type="match status" value="1"/>
</dbReference>
<organism evidence="1 2">
    <name type="scientific">Solihabitans fulvus</name>
    <dbReference type="NCBI Taxonomy" id="1892852"/>
    <lineage>
        <taxon>Bacteria</taxon>
        <taxon>Bacillati</taxon>
        <taxon>Actinomycetota</taxon>
        <taxon>Actinomycetes</taxon>
        <taxon>Pseudonocardiales</taxon>
        <taxon>Pseudonocardiaceae</taxon>
        <taxon>Solihabitans</taxon>
    </lineage>
</organism>
<evidence type="ECO:0000313" key="2">
    <source>
        <dbReference type="Proteomes" id="UP000323454"/>
    </source>
</evidence>
<proteinExistence type="predicted"/>
<dbReference type="Proteomes" id="UP000323454">
    <property type="component" value="Unassembled WGS sequence"/>
</dbReference>
<reference evidence="1 2" key="1">
    <citation type="submission" date="2019-09" db="EMBL/GenBank/DDBJ databases">
        <title>Goodfellowia gen. nov., a new genus of the Pseudonocardineae related to Actinoalloteichus, containing Goodfellowia coeruleoviolacea gen. nov., comb. nov. gen. nov., comb. nov.</title>
        <authorList>
            <person name="Labeda D."/>
        </authorList>
    </citation>
    <scope>NUCLEOTIDE SEQUENCE [LARGE SCALE GENOMIC DNA]</scope>
    <source>
        <strain evidence="1 2">AN110305</strain>
    </source>
</reference>
<dbReference type="OrthoDB" id="6624781at2"/>
<accession>A0A5B2WWS4</accession>
<dbReference type="EMBL" id="VUOB01000059">
    <property type="protein sequence ID" value="KAA2254906.1"/>
    <property type="molecule type" value="Genomic_DNA"/>
</dbReference>
<dbReference type="RefSeq" id="WP_149853094.1">
    <property type="nucleotide sequence ID" value="NZ_VUOB01000059.1"/>
</dbReference>
<reference evidence="1 2" key="2">
    <citation type="submission" date="2019-09" db="EMBL/GenBank/DDBJ databases">
        <authorList>
            <person name="Jin C."/>
        </authorList>
    </citation>
    <scope>NUCLEOTIDE SEQUENCE [LARGE SCALE GENOMIC DNA]</scope>
    <source>
        <strain evidence="1 2">AN110305</strain>
    </source>
</reference>
<evidence type="ECO:0000313" key="1">
    <source>
        <dbReference type="EMBL" id="KAA2254906.1"/>
    </source>
</evidence>
<keyword evidence="1" id="KW-0808">Transferase</keyword>
<dbReference type="InterPro" id="IPR023393">
    <property type="entry name" value="START-like_dom_sf"/>
</dbReference>
<dbReference type="AlphaFoldDB" id="A0A5B2WWS4"/>
<comment type="caution">
    <text evidence="1">The sequence shown here is derived from an EMBL/GenBank/DDBJ whole genome shotgun (WGS) entry which is preliminary data.</text>
</comment>
<dbReference type="GO" id="GO:0016740">
    <property type="term" value="F:transferase activity"/>
    <property type="evidence" value="ECO:0007669"/>
    <property type="project" value="UniProtKB-KW"/>
</dbReference>
<gene>
    <name evidence="1" type="ORF">F0L68_29445</name>
</gene>
<dbReference type="Gene3D" id="3.30.530.20">
    <property type="match status" value="1"/>
</dbReference>
<dbReference type="SUPFAM" id="SSF55961">
    <property type="entry name" value="Bet v1-like"/>
    <property type="match status" value="1"/>
</dbReference>
<name>A0A5B2WWS4_9PSEU</name>
<keyword evidence="2" id="KW-1185">Reference proteome</keyword>